<feature type="domain" description="Xaa-Pro dipeptidyl-peptidase C-terminal" evidence="2">
    <location>
        <begin position="283"/>
        <end position="538"/>
    </location>
</feature>
<dbReference type="PANTHER" id="PTHR43056:SF10">
    <property type="entry name" value="COCE_NOND FAMILY, PUTATIVE (AFU_ORTHOLOGUE AFUA_7G00600)-RELATED"/>
    <property type="match status" value="1"/>
</dbReference>
<dbReference type="Pfam" id="PF02129">
    <property type="entry name" value="Peptidase_S15"/>
    <property type="match status" value="1"/>
</dbReference>
<evidence type="ECO:0000259" key="2">
    <source>
        <dbReference type="SMART" id="SM00939"/>
    </source>
</evidence>
<dbReference type="Gene3D" id="1.10.3020.10">
    <property type="entry name" value="alpha-amino acid ester hydrolase ( Helical cap domain)"/>
    <property type="match status" value="1"/>
</dbReference>
<dbReference type="OrthoDB" id="319764at2"/>
<dbReference type="Gene3D" id="3.40.50.1820">
    <property type="entry name" value="alpha/beta hydrolase"/>
    <property type="match status" value="1"/>
</dbReference>
<gene>
    <name evidence="3" type="ORF">DDZ16_03420</name>
</gene>
<dbReference type="InterPro" id="IPR008979">
    <property type="entry name" value="Galactose-bd-like_sf"/>
</dbReference>
<dbReference type="AlphaFoldDB" id="A0A2U2BC65"/>
<dbReference type="PANTHER" id="PTHR43056">
    <property type="entry name" value="PEPTIDASE S9 PROLYL OLIGOPEPTIDASE"/>
    <property type="match status" value="1"/>
</dbReference>
<dbReference type="GO" id="GO:0008239">
    <property type="term" value="F:dipeptidyl-peptidase activity"/>
    <property type="evidence" value="ECO:0007669"/>
    <property type="project" value="InterPro"/>
</dbReference>
<dbReference type="SUPFAM" id="SSF49785">
    <property type="entry name" value="Galactose-binding domain-like"/>
    <property type="match status" value="1"/>
</dbReference>
<dbReference type="InterPro" id="IPR005674">
    <property type="entry name" value="CocE/Ser_esterase"/>
</dbReference>
<dbReference type="InterPro" id="IPR029058">
    <property type="entry name" value="AB_hydrolase_fold"/>
</dbReference>
<dbReference type="Proteomes" id="UP000244956">
    <property type="component" value="Unassembled WGS sequence"/>
</dbReference>
<dbReference type="SMART" id="SM00939">
    <property type="entry name" value="PepX_C"/>
    <property type="match status" value="1"/>
</dbReference>
<dbReference type="InterPro" id="IPR000383">
    <property type="entry name" value="Xaa-Pro-like_dom"/>
</dbReference>
<evidence type="ECO:0000256" key="1">
    <source>
        <dbReference type="ARBA" id="ARBA00022801"/>
    </source>
</evidence>
<dbReference type="Pfam" id="PF08530">
    <property type="entry name" value="PepX_C"/>
    <property type="match status" value="1"/>
</dbReference>
<organism evidence="3 4">
    <name type="scientific">Marinilabilia rubra</name>
    <dbReference type="NCBI Taxonomy" id="2162893"/>
    <lineage>
        <taxon>Bacteria</taxon>
        <taxon>Pseudomonadati</taxon>
        <taxon>Bacteroidota</taxon>
        <taxon>Bacteroidia</taxon>
        <taxon>Marinilabiliales</taxon>
        <taxon>Marinilabiliaceae</taxon>
        <taxon>Marinilabilia</taxon>
    </lineage>
</organism>
<dbReference type="InterPro" id="IPR013736">
    <property type="entry name" value="Xaa-Pro_dipept_C"/>
</dbReference>
<sequence length="662" mass="75615">MSIKIIEHTTIPMKDGVNLAAKIWLPSDAEQNPAPAILEYIPYRKRDFKAVRDDQMYGYFAENGFAGARVDLRGSGDSEGVLEDEYLTQELEDGITIIKWLANQKWCSGNIGMIGISWGGFNGLQIAALQPPELKAIITVASSDDRYADDVHYMGGTLLTDNLSWASTMFAYNSCPPDPELVGEKWRDIWMDRLKGSGLWLVKWLKHQHRDQYWKHASVCEDYSAIKCPVFAISGWADGYTNTVFRLMENLKVPRKGLIGPWGHQYPHQGGPGPAIDFFNECLRWWNKWLKNLDTGVDKDPMIRAWMQDTVSPILPKRPGGWVGEASWPSDKIKPAKLYLSPGRLSLEKQEQSDFPVTIQSPLSVGLFAGKWCSYAESTDFPSDQREEDGGALVFETLPLEKDVEILGMPEVKFELSSNKPIASVAVRLSDVAPDGKATRTTYGILNLSHRNSHEKPEILEPDRIYTVNIPMNFVAQRFPANHQIRLSVSTSYWPLAWPPPESARLQIFLKESLLNIPVRKPTLNDNNLRDLGKPHIKRKIPTTLLVPAHREWEVKHNLATNEVVLHITNNDPQYRLDDINWTIQKDVTEKYSYKNNNYDTLRGEVTSKRRFKRGEWEVTTLTKTIITSTRTEFWVRAMLDAYEGDTRVFSKTWDERVTRYL</sequence>
<dbReference type="RefSeq" id="WP_109263031.1">
    <property type="nucleotide sequence ID" value="NZ_QEWP01000002.1"/>
</dbReference>
<evidence type="ECO:0000313" key="4">
    <source>
        <dbReference type="Proteomes" id="UP000244956"/>
    </source>
</evidence>
<comment type="caution">
    <text evidence="3">The sequence shown here is derived from an EMBL/GenBank/DDBJ whole genome shotgun (WGS) entry which is preliminary data.</text>
</comment>
<dbReference type="SUPFAM" id="SSF53474">
    <property type="entry name" value="alpha/beta-Hydrolases"/>
    <property type="match status" value="1"/>
</dbReference>
<proteinExistence type="predicted"/>
<keyword evidence="1" id="KW-0378">Hydrolase</keyword>
<protein>
    <submittedName>
        <fullName evidence="3">Peptidase S15</fullName>
    </submittedName>
</protein>
<name>A0A2U2BC65_9BACT</name>
<dbReference type="InterPro" id="IPR050585">
    <property type="entry name" value="Xaa-Pro_dipeptidyl-ppase/CocE"/>
</dbReference>
<dbReference type="EMBL" id="QEWP01000002">
    <property type="protein sequence ID" value="PWE00659.1"/>
    <property type="molecule type" value="Genomic_DNA"/>
</dbReference>
<evidence type="ECO:0000313" key="3">
    <source>
        <dbReference type="EMBL" id="PWE00659.1"/>
    </source>
</evidence>
<accession>A0A2U2BC65</accession>
<reference evidence="3 4" key="1">
    <citation type="submission" date="2018-05" db="EMBL/GenBank/DDBJ databases">
        <title>Marinilabilia rubrum sp. nov., isolated from saltern sediment.</title>
        <authorList>
            <person name="Zhang R."/>
        </authorList>
    </citation>
    <scope>NUCLEOTIDE SEQUENCE [LARGE SCALE GENOMIC DNA]</scope>
    <source>
        <strain evidence="3 4">WTE16</strain>
    </source>
</reference>
<keyword evidence="4" id="KW-1185">Reference proteome</keyword>
<dbReference type="NCBIfam" id="TIGR00976">
    <property type="entry name" value="CocE_NonD"/>
    <property type="match status" value="1"/>
</dbReference>
<dbReference type="Gene3D" id="2.60.120.260">
    <property type="entry name" value="Galactose-binding domain-like"/>
    <property type="match status" value="1"/>
</dbReference>